<name>A0A917Y7I9_9ACTN</name>
<accession>A0A917Y7I9</accession>
<comment type="caution">
    <text evidence="2">The sequence shown here is derived from an EMBL/GenBank/DDBJ whole genome shotgun (WGS) entry which is preliminary data.</text>
</comment>
<reference evidence="2 3" key="1">
    <citation type="journal article" date="2014" name="Int. J. Syst. Evol. Microbiol.">
        <title>Complete genome sequence of Corynebacterium casei LMG S-19264T (=DSM 44701T), isolated from a smear-ripened cheese.</title>
        <authorList>
            <consortium name="US DOE Joint Genome Institute (JGI-PGF)"/>
            <person name="Walter F."/>
            <person name="Albersmeier A."/>
            <person name="Kalinowski J."/>
            <person name="Ruckert C."/>
        </authorList>
    </citation>
    <scope>NUCLEOTIDE SEQUENCE [LARGE SCALE GENOMIC DNA]</scope>
    <source>
        <strain evidence="2 3">CGMCC 4.7111</strain>
    </source>
</reference>
<dbReference type="AlphaFoldDB" id="A0A917Y7I9"/>
<dbReference type="EMBL" id="BMMM01000009">
    <property type="protein sequence ID" value="GGN72050.1"/>
    <property type="molecule type" value="Genomic_DNA"/>
</dbReference>
<evidence type="ECO:0000259" key="1">
    <source>
        <dbReference type="Pfam" id="PF00391"/>
    </source>
</evidence>
<keyword evidence="2" id="KW-0670">Pyruvate</keyword>
<dbReference type="Gene3D" id="3.30.1490.20">
    <property type="entry name" value="ATP-grasp fold, A domain"/>
    <property type="match status" value="1"/>
</dbReference>
<evidence type="ECO:0000313" key="2">
    <source>
        <dbReference type="EMBL" id="GGN72050.1"/>
    </source>
</evidence>
<dbReference type="RefSeq" id="WP_189188201.1">
    <property type="nucleotide sequence ID" value="NZ_BMMM01000009.1"/>
</dbReference>
<dbReference type="PANTHER" id="PTHR43615">
    <property type="entry name" value="PHOSPHOENOLPYRUVATE SYNTHASE-RELATED"/>
    <property type="match status" value="1"/>
</dbReference>
<dbReference type="Gene3D" id="3.50.30.10">
    <property type="entry name" value="Phosphohistidine domain"/>
    <property type="match status" value="1"/>
</dbReference>
<dbReference type="SUPFAM" id="SSF56059">
    <property type="entry name" value="Glutathione synthetase ATP-binding domain-like"/>
    <property type="match status" value="1"/>
</dbReference>
<dbReference type="InterPro" id="IPR013815">
    <property type="entry name" value="ATP_grasp_subdomain_1"/>
</dbReference>
<protein>
    <submittedName>
        <fullName evidence="2">Pyruvate, phosphate dikinase</fullName>
    </submittedName>
</protein>
<proteinExistence type="predicted"/>
<dbReference type="InterPro" id="IPR008279">
    <property type="entry name" value="PEP-util_enz_mobile_dom"/>
</dbReference>
<dbReference type="InterPro" id="IPR036637">
    <property type="entry name" value="Phosphohistidine_dom_sf"/>
</dbReference>
<feature type="domain" description="PEP-utilising enzyme mobile" evidence="1">
    <location>
        <begin position="727"/>
        <end position="795"/>
    </location>
</feature>
<dbReference type="GO" id="GO:0016772">
    <property type="term" value="F:transferase activity, transferring phosphorus-containing groups"/>
    <property type="evidence" value="ECO:0007669"/>
    <property type="project" value="InterPro"/>
</dbReference>
<evidence type="ECO:0000313" key="3">
    <source>
        <dbReference type="Proteomes" id="UP000600365"/>
    </source>
</evidence>
<organism evidence="2 3">
    <name type="scientific">Streptomyces albiflavescens</name>
    <dbReference type="NCBI Taxonomy" id="1623582"/>
    <lineage>
        <taxon>Bacteria</taxon>
        <taxon>Bacillati</taxon>
        <taxon>Actinomycetota</taxon>
        <taxon>Actinomycetes</taxon>
        <taxon>Kitasatosporales</taxon>
        <taxon>Streptomycetaceae</taxon>
        <taxon>Streptomyces</taxon>
    </lineage>
</organism>
<gene>
    <name evidence="2" type="ORF">GCM10011579_048830</name>
</gene>
<dbReference type="NCBIfam" id="NF004508">
    <property type="entry name" value="PRK05849.1"/>
    <property type="match status" value="1"/>
</dbReference>
<dbReference type="GO" id="GO:0005524">
    <property type="term" value="F:ATP binding"/>
    <property type="evidence" value="ECO:0007669"/>
    <property type="project" value="InterPro"/>
</dbReference>
<keyword evidence="3" id="KW-1185">Reference proteome</keyword>
<dbReference type="SUPFAM" id="SSF52009">
    <property type="entry name" value="Phosphohistidine domain"/>
    <property type="match status" value="1"/>
</dbReference>
<dbReference type="Gene3D" id="3.30.470.20">
    <property type="entry name" value="ATP-grasp fold, B domain"/>
    <property type="match status" value="1"/>
</dbReference>
<dbReference type="Pfam" id="PF00391">
    <property type="entry name" value="PEP-utilizers"/>
    <property type="match status" value="1"/>
</dbReference>
<dbReference type="Proteomes" id="UP000600365">
    <property type="component" value="Unassembled WGS sequence"/>
</dbReference>
<dbReference type="PANTHER" id="PTHR43615:SF1">
    <property type="entry name" value="PPDK_N DOMAIN-CONTAINING PROTEIN"/>
    <property type="match status" value="1"/>
</dbReference>
<dbReference type="InterPro" id="IPR051549">
    <property type="entry name" value="PEP_Utilizing_Enz"/>
</dbReference>
<sequence length="803" mass="89723">MSSPTIPVPLGTKAQTLDRLRSLVTTAVVLDQMTVTLADWRRNRGNCLQLIRSRFPGRLVVVRSSAPTEDTAMESAAGVYDSVLGVDTDAADALAGALDTVVRSYESKPVSPGFDLGSFEILVQPMLPDVTLSGVALSRDLHKEGPYLVVNYDEGGRTDTVTAGTGDTQRVVRVHHRTPSSELKAPLDAVVATLRELITLTGREHLDMEFAISGGRLYVFQARPLVLPEKDRTDADTFVDTTIKQVKRVIEDRDRPRAGLYGSRTAYSDMTDWNPAEIIGTRPRPLAVSLYRRLVMKEIWREARGRLGYHDPSPHHLMVTLAGHPYVDIRNDFNSYLPADLGDALSHKLIDYYLDRLRQYPELHDKAEFDICVTSLDFDFPVHAERLVDAAFTTEEIAELRECLLRLTTRVVRGGDGQFQEMEQRIQRLAARRSWLLSQADVEDPLHLAEALLDDAACYGTLPFSVIVRGTFIATAFWRSLLNTETITRQQHDDFLAAVETVSTHFTADLERCRRGRLTREEFLDRYGHLRPGTYDITVPTYADEPDRYLATHTGDRTRTSARRAYSLPGAARGRIQQMLEEFGFDFGVDVLLEFVRETRVLRELYKFEFTKNLSRAMDLIVAFGSRHGLSRDELSFLSVEDVLALANREITAEDVARLRRLAAANRQSYELNGLVHLPDVITGERDVVVIENQVRIPNFVTSHRVTAPVAFVDCVAMRRSAPSLAGHIVLAENADPGYEWLFSHDIAGLVTRYGGAASHMTIRCAEFGIPAAVGCGETIFNTLAQAGTVTLDCGERRVFALD</sequence>